<feature type="transmembrane region" description="Helical" evidence="2">
    <location>
        <begin position="87"/>
        <end position="108"/>
    </location>
</feature>
<keyword evidence="2" id="KW-0812">Transmembrane</keyword>
<dbReference type="STRING" id="1223545.GS4_02_01420"/>
<evidence type="ECO:0000313" key="3">
    <source>
        <dbReference type="EMBL" id="GAC66431.1"/>
    </source>
</evidence>
<feature type="transmembrane region" description="Helical" evidence="2">
    <location>
        <begin position="37"/>
        <end position="58"/>
    </location>
</feature>
<dbReference type="EMBL" id="BANX01000002">
    <property type="protein sequence ID" value="GAC66431.1"/>
    <property type="molecule type" value="Genomic_DNA"/>
</dbReference>
<feature type="compositionally biased region" description="Low complexity" evidence="1">
    <location>
        <begin position="12"/>
        <end position="21"/>
    </location>
</feature>
<feature type="transmembrane region" description="Helical" evidence="2">
    <location>
        <begin position="120"/>
        <end position="141"/>
    </location>
</feature>
<gene>
    <name evidence="3" type="ORF">GS4_02_01420</name>
</gene>
<dbReference type="AlphaFoldDB" id="M0QDP4"/>
<protein>
    <submittedName>
        <fullName evidence="3">Uncharacterized protein</fullName>
    </submittedName>
</protein>
<evidence type="ECO:0000256" key="2">
    <source>
        <dbReference type="SAM" id="Phobius"/>
    </source>
</evidence>
<keyword evidence="4" id="KW-1185">Reference proteome</keyword>
<keyword evidence="2" id="KW-0472">Membrane</keyword>
<sequence length="150" mass="15880">MAVEHLPSAGMTTPTPEAEATPGDAIWNAVRPTLVDLWAWLYVGVSPAIAFATVYLSVASTSGGGDFCDPSYGSAAERDADFRTATLGIAIPSTIMLAVGAVLMVVILRSRHRFARWRTVRIVLALLALALTMAGYAYLLVVSDFTSDCG</sequence>
<evidence type="ECO:0000256" key="1">
    <source>
        <dbReference type="SAM" id="MobiDB-lite"/>
    </source>
</evidence>
<proteinExistence type="predicted"/>
<name>M0QDP4_9ACTN</name>
<reference evidence="3 4" key="1">
    <citation type="submission" date="2013-01" db="EMBL/GenBank/DDBJ databases">
        <title>Whole genome shotgun sequence of Gordonia soli NBRC 108243.</title>
        <authorList>
            <person name="Isaki-Nakamura S."/>
            <person name="Hosoyama A."/>
            <person name="Tsuchikane K."/>
            <person name="Ando Y."/>
            <person name="Baba S."/>
            <person name="Ohji S."/>
            <person name="Hamada M."/>
            <person name="Tamura T."/>
            <person name="Yamazoe A."/>
            <person name="Yamazaki S."/>
            <person name="Fujita N."/>
        </authorList>
    </citation>
    <scope>NUCLEOTIDE SEQUENCE [LARGE SCALE GENOMIC DNA]</scope>
    <source>
        <strain evidence="3 4">NBRC 108243</strain>
    </source>
</reference>
<keyword evidence="2" id="KW-1133">Transmembrane helix</keyword>
<evidence type="ECO:0000313" key="4">
    <source>
        <dbReference type="Proteomes" id="UP000011666"/>
    </source>
</evidence>
<feature type="region of interest" description="Disordered" evidence="1">
    <location>
        <begin position="1"/>
        <end position="21"/>
    </location>
</feature>
<comment type="caution">
    <text evidence="3">The sequence shown here is derived from an EMBL/GenBank/DDBJ whole genome shotgun (WGS) entry which is preliminary data.</text>
</comment>
<organism evidence="3 4">
    <name type="scientific">Gordonia soli NBRC 108243</name>
    <dbReference type="NCBI Taxonomy" id="1223545"/>
    <lineage>
        <taxon>Bacteria</taxon>
        <taxon>Bacillati</taxon>
        <taxon>Actinomycetota</taxon>
        <taxon>Actinomycetes</taxon>
        <taxon>Mycobacteriales</taxon>
        <taxon>Gordoniaceae</taxon>
        <taxon>Gordonia</taxon>
    </lineage>
</organism>
<accession>M0QDP4</accession>
<dbReference type="Proteomes" id="UP000011666">
    <property type="component" value="Unassembled WGS sequence"/>
</dbReference>